<name>A0A543IYZ4_9ACTN</name>
<keyword evidence="3" id="KW-1185">Reference proteome</keyword>
<reference evidence="2 3" key="1">
    <citation type="submission" date="2019-06" db="EMBL/GenBank/DDBJ databases">
        <title>Sequencing the genomes of 1000 actinobacteria strains.</title>
        <authorList>
            <person name="Klenk H.-P."/>
        </authorList>
    </citation>
    <scope>NUCLEOTIDE SEQUENCE [LARGE SCALE GENOMIC DNA]</scope>
    <source>
        <strain evidence="2 3">DSM 43186</strain>
    </source>
</reference>
<dbReference type="AlphaFoldDB" id="A0A543IYZ4"/>
<gene>
    <name evidence="2" type="ORF">FHX40_2511</name>
</gene>
<sequence length="94" mass="10041">MSAGREASKRPGPAPVRRRVWKGPPPDIGPCPFRVRFMSVPWLIRGNSDPASGTRTEAVTKVTCPGVPGIPPRRPATARMLPFAAAAGSPPYPR</sequence>
<evidence type="ECO:0000313" key="2">
    <source>
        <dbReference type="EMBL" id="TQM75793.1"/>
    </source>
</evidence>
<dbReference type="EMBL" id="VFPQ01000001">
    <property type="protein sequence ID" value="TQM75793.1"/>
    <property type="molecule type" value="Genomic_DNA"/>
</dbReference>
<organism evidence="2 3">
    <name type="scientific">Thermopolyspora flexuosa</name>
    <dbReference type="NCBI Taxonomy" id="103836"/>
    <lineage>
        <taxon>Bacteria</taxon>
        <taxon>Bacillati</taxon>
        <taxon>Actinomycetota</taxon>
        <taxon>Actinomycetes</taxon>
        <taxon>Streptosporangiales</taxon>
        <taxon>Streptosporangiaceae</taxon>
        <taxon>Thermopolyspora</taxon>
    </lineage>
</organism>
<accession>A0A543IYZ4</accession>
<evidence type="ECO:0000256" key="1">
    <source>
        <dbReference type="SAM" id="MobiDB-lite"/>
    </source>
</evidence>
<dbReference type="Proteomes" id="UP000319213">
    <property type="component" value="Unassembled WGS sequence"/>
</dbReference>
<proteinExistence type="predicted"/>
<evidence type="ECO:0000313" key="3">
    <source>
        <dbReference type="Proteomes" id="UP000319213"/>
    </source>
</evidence>
<protein>
    <submittedName>
        <fullName evidence="2">Uncharacterized protein</fullName>
    </submittedName>
</protein>
<feature type="region of interest" description="Disordered" evidence="1">
    <location>
        <begin position="47"/>
        <end position="75"/>
    </location>
</feature>
<comment type="caution">
    <text evidence="2">The sequence shown here is derived from an EMBL/GenBank/DDBJ whole genome shotgun (WGS) entry which is preliminary data.</text>
</comment>
<feature type="region of interest" description="Disordered" evidence="1">
    <location>
        <begin position="1"/>
        <end position="25"/>
    </location>
</feature>